<proteinExistence type="predicted"/>
<sequence length="153" mass="17284">MRAHDNRRRGIVFVPRVAGGEIDALRRRIAEPPEFSRKGVAGGRIAQKCEARMTDSGMRIDTGTVQVGDPLRQPSILRAWRRRGRGIDDARRPSPIVARIHRRPALRARSRNVLWLESPRINRPSNVVRCVRVHRDGGVAHFTAAQSSCGWQE</sequence>
<dbReference type="EMBL" id="CP104694">
    <property type="protein sequence ID" value="UXI69377.1"/>
    <property type="molecule type" value="Genomic_DNA"/>
</dbReference>
<organism evidence="1 2">
    <name type="scientific">Tahibacter amnicola</name>
    <dbReference type="NCBI Taxonomy" id="2976241"/>
    <lineage>
        <taxon>Bacteria</taxon>
        <taxon>Pseudomonadati</taxon>
        <taxon>Pseudomonadota</taxon>
        <taxon>Gammaproteobacteria</taxon>
        <taxon>Lysobacterales</taxon>
        <taxon>Rhodanobacteraceae</taxon>
        <taxon>Tahibacter</taxon>
    </lineage>
</organism>
<keyword evidence="2" id="KW-1185">Reference proteome</keyword>
<dbReference type="Proteomes" id="UP001064632">
    <property type="component" value="Chromosome"/>
</dbReference>
<evidence type="ECO:0000313" key="1">
    <source>
        <dbReference type="EMBL" id="UXI69377.1"/>
    </source>
</evidence>
<protein>
    <submittedName>
        <fullName evidence="1">Uncharacterized protein</fullName>
    </submittedName>
</protein>
<accession>A0ABY6BHY0</accession>
<name>A0ABY6BHY0_9GAMM</name>
<reference evidence="1" key="1">
    <citation type="submission" date="2022-09" db="EMBL/GenBank/DDBJ databases">
        <title>Tahibacter sp. nov., isolated from a fresh water.</title>
        <authorList>
            <person name="Baek J.H."/>
            <person name="Lee J.K."/>
            <person name="Kim J.M."/>
            <person name="Jeon C.O."/>
        </authorList>
    </citation>
    <scope>NUCLEOTIDE SEQUENCE</scope>
    <source>
        <strain evidence="1">W38</strain>
    </source>
</reference>
<dbReference type="RefSeq" id="WP_261696332.1">
    <property type="nucleotide sequence ID" value="NZ_CP104694.1"/>
</dbReference>
<evidence type="ECO:0000313" key="2">
    <source>
        <dbReference type="Proteomes" id="UP001064632"/>
    </source>
</evidence>
<gene>
    <name evidence="1" type="ORF">N4264_06935</name>
</gene>